<dbReference type="SUPFAM" id="SSF52279">
    <property type="entry name" value="Beta-D-glucan exohydrolase, C-terminal domain"/>
    <property type="match status" value="1"/>
</dbReference>
<evidence type="ECO:0000256" key="7">
    <source>
        <dbReference type="SAM" id="SignalP"/>
    </source>
</evidence>
<gene>
    <name evidence="9" type="ORF">FCM35_KLT11750</name>
</gene>
<dbReference type="PANTHER" id="PTHR42721:SF14">
    <property type="entry name" value="BETA-D-XYLOSIDASE 4-RELATED"/>
    <property type="match status" value="1"/>
</dbReference>
<dbReference type="InterPro" id="IPR044993">
    <property type="entry name" value="BXL"/>
</dbReference>
<keyword evidence="2" id="KW-0964">Secreted</keyword>
<dbReference type="Pfam" id="PF01915">
    <property type="entry name" value="Glyco_hydro_3_C"/>
    <property type="match status" value="1"/>
</dbReference>
<feature type="signal peptide" evidence="7">
    <location>
        <begin position="1"/>
        <end position="25"/>
    </location>
</feature>
<dbReference type="Gene3D" id="3.40.50.1700">
    <property type="entry name" value="Glycoside hydrolase family 3 C-terminal domain"/>
    <property type="match status" value="1"/>
</dbReference>
<dbReference type="Gene3D" id="3.20.20.300">
    <property type="entry name" value="Glycoside hydrolase, family 3, N-terminal domain"/>
    <property type="match status" value="1"/>
</dbReference>
<feature type="domain" description="Fibronectin type III-like" evidence="8">
    <location>
        <begin position="688"/>
        <end position="757"/>
    </location>
</feature>
<evidence type="ECO:0000256" key="1">
    <source>
        <dbReference type="ARBA" id="ARBA00004613"/>
    </source>
</evidence>
<protein>
    <submittedName>
        <fullName evidence="9">Beta-xylosidase/alpha-L-arabinofuranosidase 2-like protein</fullName>
    </submittedName>
</protein>
<accession>A0A833VIN7</accession>
<evidence type="ECO:0000256" key="6">
    <source>
        <dbReference type="ARBA" id="ARBA00023295"/>
    </source>
</evidence>
<evidence type="ECO:0000313" key="10">
    <source>
        <dbReference type="Proteomes" id="UP000623129"/>
    </source>
</evidence>
<dbReference type="SUPFAM" id="SSF51445">
    <property type="entry name" value="(Trans)glycosidases"/>
    <property type="match status" value="1"/>
</dbReference>
<dbReference type="InterPro" id="IPR002772">
    <property type="entry name" value="Glyco_hydro_3_C"/>
</dbReference>
<dbReference type="InterPro" id="IPR013783">
    <property type="entry name" value="Ig-like_fold"/>
</dbReference>
<comment type="subcellular location">
    <subcellularLocation>
        <location evidence="1">Secreted</location>
    </subcellularLocation>
</comment>
<dbReference type="EMBL" id="SWLB01000022">
    <property type="protein sequence ID" value="KAF3324283.1"/>
    <property type="molecule type" value="Genomic_DNA"/>
</dbReference>
<dbReference type="Proteomes" id="UP000623129">
    <property type="component" value="Unassembled WGS sequence"/>
</dbReference>
<dbReference type="GO" id="GO:0045493">
    <property type="term" value="P:xylan catabolic process"/>
    <property type="evidence" value="ECO:0007669"/>
    <property type="project" value="InterPro"/>
</dbReference>
<reference evidence="9" key="1">
    <citation type="submission" date="2020-01" db="EMBL/GenBank/DDBJ databases">
        <title>Genome sequence of Kobresia littledalei, the first chromosome-level genome in the family Cyperaceae.</title>
        <authorList>
            <person name="Qu G."/>
        </authorList>
    </citation>
    <scope>NUCLEOTIDE SEQUENCE</scope>
    <source>
        <strain evidence="9">C.B.Clarke</strain>
        <tissue evidence="9">Leaf</tissue>
    </source>
</reference>
<dbReference type="GO" id="GO:0048046">
    <property type="term" value="C:apoplast"/>
    <property type="evidence" value="ECO:0007669"/>
    <property type="project" value="TreeGrafter"/>
</dbReference>
<keyword evidence="3 7" id="KW-0732">Signal</keyword>
<dbReference type="OrthoDB" id="47059at2759"/>
<dbReference type="GO" id="GO:0009044">
    <property type="term" value="F:xylan 1,4-beta-xylosidase activity"/>
    <property type="evidence" value="ECO:0007669"/>
    <property type="project" value="InterPro"/>
</dbReference>
<evidence type="ECO:0000259" key="8">
    <source>
        <dbReference type="SMART" id="SM01217"/>
    </source>
</evidence>
<evidence type="ECO:0000256" key="5">
    <source>
        <dbReference type="ARBA" id="ARBA00023180"/>
    </source>
</evidence>
<dbReference type="PRINTS" id="PR00133">
    <property type="entry name" value="GLHYDRLASE3"/>
</dbReference>
<dbReference type="AlphaFoldDB" id="A0A833VIN7"/>
<dbReference type="PANTHER" id="PTHR42721">
    <property type="entry name" value="SUGAR HYDROLASE-RELATED"/>
    <property type="match status" value="1"/>
</dbReference>
<dbReference type="FunFam" id="3.40.50.1700:FF:000001">
    <property type="entry name" value="probable beta-D-xylosidase 2"/>
    <property type="match status" value="1"/>
</dbReference>
<dbReference type="InterPro" id="IPR036962">
    <property type="entry name" value="Glyco_hydro_3_N_sf"/>
</dbReference>
<dbReference type="SMART" id="SM01217">
    <property type="entry name" value="Fn3_like"/>
    <property type="match status" value="1"/>
</dbReference>
<dbReference type="InterPro" id="IPR001764">
    <property type="entry name" value="Glyco_hydro_3_N"/>
</dbReference>
<dbReference type="InterPro" id="IPR017853">
    <property type="entry name" value="GH"/>
</dbReference>
<keyword evidence="4" id="KW-0378">Hydrolase</keyword>
<dbReference type="FunFam" id="3.20.20.300:FF:000004">
    <property type="entry name" value="probable beta-D-xylosidase 7"/>
    <property type="match status" value="1"/>
</dbReference>
<comment type="caution">
    <text evidence="9">The sequence shown here is derived from an EMBL/GenBank/DDBJ whole genome shotgun (WGS) entry which is preliminary data.</text>
</comment>
<dbReference type="InterPro" id="IPR036881">
    <property type="entry name" value="Glyco_hydro_3_C_sf"/>
</dbReference>
<keyword evidence="10" id="KW-1185">Reference proteome</keyword>
<organism evidence="9 10">
    <name type="scientific">Carex littledalei</name>
    <dbReference type="NCBI Taxonomy" id="544730"/>
    <lineage>
        <taxon>Eukaryota</taxon>
        <taxon>Viridiplantae</taxon>
        <taxon>Streptophyta</taxon>
        <taxon>Embryophyta</taxon>
        <taxon>Tracheophyta</taxon>
        <taxon>Spermatophyta</taxon>
        <taxon>Magnoliopsida</taxon>
        <taxon>Liliopsida</taxon>
        <taxon>Poales</taxon>
        <taxon>Cyperaceae</taxon>
        <taxon>Cyperoideae</taxon>
        <taxon>Cariceae</taxon>
        <taxon>Carex</taxon>
        <taxon>Carex subgen. Euthyceras</taxon>
    </lineage>
</organism>
<evidence type="ECO:0000313" key="9">
    <source>
        <dbReference type="EMBL" id="KAF3324283.1"/>
    </source>
</evidence>
<dbReference type="Pfam" id="PF00933">
    <property type="entry name" value="Glyco_hydro_3"/>
    <property type="match status" value="1"/>
</dbReference>
<sequence>MASKCHFTSLCFLCFLFLLATSVTAQNPTFACDTKSTPSLAGFGFCNSSLSFADRASDLVKRLTLQEKIGFLVNKAIAVSRLGIPTYEWWSEALHGVSYVGPGTHFSTLVPGATSFPMPILTAASFNSSLFEAIGRVVSTEARAMYNVGLAGLTFWSPNINIFRDPRWGRGQETPGEDPLLASKYATGYVKGLQETSHPDTLKVAACCKHYTAYDVDNWKGVQRYTFNAIVSQQDLDDTFQPPFKSCVIDGNVASVMCSYNQVNGKPTCADKDLLSGVIRGDWKLNGYIVSDCDSVDVLYNSQHYTKTPEDAAAITIKSGLDLDCGNFLGQHTLAAVQGGKVSEGDVDNAITNNFIVQMRLGFFDGDPRNQQYGALGPKDVCTTANQELAREAARQGIVLLKNDNDVLPLPANLKSVAVIGPNANVTHTMIGNYEGTPCSYITPLQGLASYVSTVYQPGCTNVACSGNSLQLDNAKSAASQADVTVLIVGADQTVEREGLDRVSLLLPGQQTKLITEVAKVSKGPVILVIMSGGPFDISFAKTSSQIPAILWIGYPGEKGGGALADVLFGSFNPCGRLPVTWYPESFASSVSMTNMRMRPDSSNGYPGRTYRFYTGTPIYSFGDGLSYTTYKHRLVQAPKTIYMPLEEGHTCYSEQCKSVDAFGNHCQNAAFQIQLRVQNSGTMPGAHTVFLFTTPPTVHNAPQKHLLGFERVYLGPGGVGDVTFKLDVCKDLSVVDETGSRKVALGAHTLHVGTLKHSLTLRV</sequence>
<evidence type="ECO:0000256" key="4">
    <source>
        <dbReference type="ARBA" id="ARBA00022801"/>
    </source>
</evidence>
<dbReference type="InterPro" id="IPR026891">
    <property type="entry name" value="Fn3-like"/>
</dbReference>
<evidence type="ECO:0000256" key="2">
    <source>
        <dbReference type="ARBA" id="ARBA00022525"/>
    </source>
</evidence>
<dbReference type="Gene3D" id="2.60.40.10">
    <property type="entry name" value="Immunoglobulins"/>
    <property type="match status" value="1"/>
</dbReference>
<dbReference type="Pfam" id="PF14310">
    <property type="entry name" value="Fn3-like"/>
    <property type="match status" value="1"/>
</dbReference>
<evidence type="ECO:0000256" key="3">
    <source>
        <dbReference type="ARBA" id="ARBA00022729"/>
    </source>
</evidence>
<keyword evidence="6" id="KW-0326">Glycosidase</keyword>
<name>A0A833VIN7_9POAL</name>
<dbReference type="GO" id="GO:0046556">
    <property type="term" value="F:alpha-L-arabinofuranosidase activity"/>
    <property type="evidence" value="ECO:0007669"/>
    <property type="project" value="TreeGrafter"/>
</dbReference>
<dbReference type="GO" id="GO:0031222">
    <property type="term" value="P:arabinan catabolic process"/>
    <property type="evidence" value="ECO:0007669"/>
    <property type="project" value="TreeGrafter"/>
</dbReference>
<keyword evidence="5" id="KW-0325">Glycoprotein</keyword>
<feature type="chain" id="PRO_5032808979" evidence="7">
    <location>
        <begin position="26"/>
        <end position="764"/>
    </location>
</feature>
<proteinExistence type="predicted"/>